<proteinExistence type="predicted"/>
<name>A0ACB9WXB2_CHAAC</name>
<reference evidence="1" key="1">
    <citation type="submission" date="2022-05" db="EMBL/GenBank/DDBJ databases">
        <title>Chromosome-level genome of Chaenocephalus aceratus.</title>
        <authorList>
            <person name="Park H."/>
        </authorList>
    </citation>
    <scope>NUCLEOTIDE SEQUENCE</scope>
    <source>
        <strain evidence="1">KU_202001</strain>
    </source>
</reference>
<accession>A0ACB9WXB2</accession>
<evidence type="ECO:0000313" key="2">
    <source>
        <dbReference type="Proteomes" id="UP001057452"/>
    </source>
</evidence>
<keyword evidence="2" id="KW-1185">Reference proteome</keyword>
<comment type="caution">
    <text evidence="1">The sequence shown here is derived from an EMBL/GenBank/DDBJ whole genome shotgun (WGS) entry which is preliminary data.</text>
</comment>
<organism evidence="1 2">
    <name type="scientific">Chaenocephalus aceratus</name>
    <name type="common">Blackfin icefish</name>
    <name type="synonym">Chaenichthys aceratus</name>
    <dbReference type="NCBI Taxonomy" id="36190"/>
    <lineage>
        <taxon>Eukaryota</taxon>
        <taxon>Metazoa</taxon>
        <taxon>Chordata</taxon>
        <taxon>Craniata</taxon>
        <taxon>Vertebrata</taxon>
        <taxon>Euteleostomi</taxon>
        <taxon>Actinopterygii</taxon>
        <taxon>Neopterygii</taxon>
        <taxon>Teleostei</taxon>
        <taxon>Neoteleostei</taxon>
        <taxon>Acanthomorphata</taxon>
        <taxon>Eupercaria</taxon>
        <taxon>Perciformes</taxon>
        <taxon>Notothenioidei</taxon>
        <taxon>Channichthyidae</taxon>
        <taxon>Chaenocephalus</taxon>
    </lineage>
</organism>
<gene>
    <name evidence="1" type="ORF">KUCAC02_011348</name>
</gene>
<dbReference type="EMBL" id="CM043795">
    <property type="protein sequence ID" value="KAI4817979.1"/>
    <property type="molecule type" value="Genomic_DNA"/>
</dbReference>
<evidence type="ECO:0000313" key="1">
    <source>
        <dbReference type="EMBL" id="KAI4817979.1"/>
    </source>
</evidence>
<feature type="non-terminal residue" evidence="1">
    <location>
        <position position="64"/>
    </location>
</feature>
<protein>
    <submittedName>
        <fullName evidence="1">Uncharacterized protein</fullName>
    </submittedName>
</protein>
<sequence>SNTSTPFPPPSVYGHHPIPIFCYPAPYPLYLKPPLSIAFLGAEGQWRDTGPNDFGPLEQLENTE</sequence>
<dbReference type="Proteomes" id="UP001057452">
    <property type="component" value="Chromosome 11"/>
</dbReference>
<feature type="non-terminal residue" evidence="1">
    <location>
        <position position="1"/>
    </location>
</feature>